<evidence type="ECO:0000259" key="4">
    <source>
        <dbReference type="PROSITE" id="PS50949"/>
    </source>
</evidence>
<dbReference type="SUPFAM" id="SSF46785">
    <property type="entry name" value="Winged helix' DNA-binding domain"/>
    <property type="match status" value="1"/>
</dbReference>
<dbReference type="GO" id="GO:0003700">
    <property type="term" value="F:DNA-binding transcription factor activity"/>
    <property type="evidence" value="ECO:0007669"/>
    <property type="project" value="InterPro"/>
</dbReference>
<dbReference type="SUPFAM" id="SSF64288">
    <property type="entry name" value="Chorismate lyase-like"/>
    <property type="match status" value="1"/>
</dbReference>
<dbReference type="PANTHER" id="PTHR44846">
    <property type="entry name" value="MANNOSYL-D-GLYCERATE TRANSPORT/METABOLISM SYSTEM REPRESSOR MNGR-RELATED"/>
    <property type="match status" value="1"/>
</dbReference>
<dbReference type="RefSeq" id="WP_024624277.1">
    <property type="nucleotide sequence ID" value="NZ_AYGX02000102.1"/>
</dbReference>
<dbReference type="AlphaFoldDB" id="A0A0R2NQ76"/>
<dbReference type="Pfam" id="PF00392">
    <property type="entry name" value="GntR"/>
    <property type="match status" value="1"/>
</dbReference>
<keyword evidence="2" id="KW-0238">DNA-binding</keyword>
<name>A0A0R2NQ76_9LACO</name>
<organism evidence="5 6">
    <name type="scientific">Lactiplantibacillus fabifermentans DSM 21115</name>
    <dbReference type="NCBI Taxonomy" id="1413187"/>
    <lineage>
        <taxon>Bacteria</taxon>
        <taxon>Bacillati</taxon>
        <taxon>Bacillota</taxon>
        <taxon>Bacilli</taxon>
        <taxon>Lactobacillales</taxon>
        <taxon>Lactobacillaceae</taxon>
        <taxon>Lactiplantibacillus</taxon>
    </lineage>
</organism>
<keyword evidence="1" id="KW-0805">Transcription regulation</keyword>
<keyword evidence="3" id="KW-0804">Transcription</keyword>
<reference evidence="5 6" key="1">
    <citation type="journal article" date="2015" name="Genome Announc.">
        <title>Expanding the biotechnology potential of lactobacilli through comparative genomics of 213 strains and associated genera.</title>
        <authorList>
            <person name="Sun Z."/>
            <person name="Harris H.M."/>
            <person name="McCann A."/>
            <person name="Guo C."/>
            <person name="Argimon S."/>
            <person name="Zhang W."/>
            <person name="Yang X."/>
            <person name="Jeffery I.B."/>
            <person name="Cooney J.C."/>
            <person name="Kagawa T.F."/>
            <person name="Liu W."/>
            <person name="Song Y."/>
            <person name="Salvetti E."/>
            <person name="Wrobel A."/>
            <person name="Rasinkangas P."/>
            <person name="Parkhill J."/>
            <person name="Rea M.C."/>
            <person name="O'Sullivan O."/>
            <person name="Ritari J."/>
            <person name="Douillard F.P."/>
            <person name="Paul Ross R."/>
            <person name="Yang R."/>
            <person name="Briner A.E."/>
            <person name="Felis G.E."/>
            <person name="de Vos W.M."/>
            <person name="Barrangou R."/>
            <person name="Klaenhammer T.R."/>
            <person name="Caufield P.W."/>
            <person name="Cui Y."/>
            <person name="Zhang H."/>
            <person name="O'Toole P.W."/>
        </authorList>
    </citation>
    <scope>NUCLEOTIDE SEQUENCE [LARGE SCALE GENOMIC DNA]</scope>
    <source>
        <strain evidence="5 6">DSM 21115</strain>
    </source>
</reference>
<dbReference type="InterPro" id="IPR036388">
    <property type="entry name" value="WH-like_DNA-bd_sf"/>
</dbReference>
<dbReference type="PRINTS" id="PR00035">
    <property type="entry name" value="HTHGNTR"/>
</dbReference>
<comment type="caution">
    <text evidence="5">The sequence shown here is derived from an EMBL/GenBank/DDBJ whole genome shotgun (WGS) entry which is preliminary data.</text>
</comment>
<dbReference type="GO" id="GO:0003677">
    <property type="term" value="F:DNA binding"/>
    <property type="evidence" value="ECO:0007669"/>
    <property type="project" value="UniProtKB-KW"/>
</dbReference>
<dbReference type="PANTHER" id="PTHR44846:SF4">
    <property type="entry name" value="HTH GNTR-TYPE DOMAIN-CONTAINING PROTEIN"/>
    <property type="match status" value="1"/>
</dbReference>
<dbReference type="Gene3D" id="1.10.10.10">
    <property type="entry name" value="Winged helix-like DNA-binding domain superfamily/Winged helix DNA-binding domain"/>
    <property type="match status" value="1"/>
</dbReference>
<dbReference type="GO" id="GO:0045892">
    <property type="term" value="P:negative regulation of DNA-templated transcription"/>
    <property type="evidence" value="ECO:0007669"/>
    <property type="project" value="TreeGrafter"/>
</dbReference>
<feature type="domain" description="HTH gntR-type" evidence="4">
    <location>
        <begin position="3"/>
        <end position="72"/>
    </location>
</feature>
<dbReference type="CDD" id="cd07377">
    <property type="entry name" value="WHTH_GntR"/>
    <property type="match status" value="1"/>
</dbReference>
<dbReference type="Proteomes" id="UP000050920">
    <property type="component" value="Unassembled WGS sequence"/>
</dbReference>
<dbReference type="SMART" id="SM00866">
    <property type="entry name" value="UTRA"/>
    <property type="match status" value="1"/>
</dbReference>
<evidence type="ECO:0000256" key="2">
    <source>
        <dbReference type="ARBA" id="ARBA00023125"/>
    </source>
</evidence>
<dbReference type="SMART" id="SM00345">
    <property type="entry name" value="HTH_GNTR"/>
    <property type="match status" value="1"/>
</dbReference>
<accession>A0A0R2NQ76</accession>
<dbReference type="EMBL" id="AYGX02000102">
    <property type="protein sequence ID" value="KRO26875.1"/>
    <property type="molecule type" value="Genomic_DNA"/>
</dbReference>
<evidence type="ECO:0000256" key="1">
    <source>
        <dbReference type="ARBA" id="ARBA00023015"/>
    </source>
</evidence>
<sequence>MTQLNTAALIKKLIADIQAGALTDAHHKLPAEPELMAHYQVTRYTLRQALQSLSKMGYTYQAHGVGTFVRPQQAGSIALAHHGGLTAEMARLGSKLTTTKAEAAPTTLAQAAFQPSEATLAADDPLTAVTRLRAKDGQPYLMEQSYYRQTIIKTIPETALYGSLFNYCEAQRDSRIGWIDQVIMSEPLPEVAAEYLNLPVGAPCLVVQDETYLSTGELLAFSKQYYDYRQAKFFMVKKVH</sequence>
<dbReference type="InterPro" id="IPR000524">
    <property type="entry name" value="Tscrpt_reg_HTH_GntR"/>
</dbReference>
<evidence type="ECO:0000313" key="5">
    <source>
        <dbReference type="EMBL" id="KRO26875.1"/>
    </source>
</evidence>
<proteinExistence type="predicted"/>
<dbReference type="InterPro" id="IPR050679">
    <property type="entry name" value="Bact_HTH_transcr_reg"/>
</dbReference>
<dbReference type="PROSITE" id="PS50949">
    <property type="entry name" value="HTH_GNTR"/>
    <property type="match status" value="1"/>
</dbReference>
<dbReference type="Pfam" id="PF07702">
    <property type="entry name" value="UTRA"/>
    <property type="match status" value="1"/>
</dbReference>
<protein>
    <submittedName>
        <fullName evidence="5">Transcription regulator</fullName>
    </submittedName>
</protein>
<evidence type="ECO:0000256" key="3">
    <source>
        <dbReference type="ARBA" id="ARBA00023163"/>
    </source>
</evidence>
<gene>
    <name evidence="5" type="ORF">DY78_GL000560</name>
</gene>
<dbReference type="InterPro" id="IPR036390">
    <property type="entry name" value="WH_DNA-bd_sf"/>
</dbReference>
<keyword evidence="6" id="KW-1185">Reference proteome</keyword>
<dbReference type="Gene3D" id="3.40.1410.10">
    <property type="entry name" value="Chorismate lyase-like"/>
    <property type="match status" value="1"/>
</dbReference>
<evidence type="ECO:0000313" key="6">
    <source>
        <dbReference type="Proteomes" id="UP000050920"/>
    </source>
</evidence>
<dbReference type="InterPro" id="IPR011663">
    <property type="entry name" value="UTRA"/>
</dbReference>
<dbReference type="InterPro" id="IPR028978">
    <property type="entry name" value="Chorismate_lyase_/UTRA_dom_sf"/>
</dbReference>